<keyword evidence="5 15" id="KW-0548">Nucleotidyltransferase</keyword>
<dbReference type="GO" id="GO:0051539">
    <property type="term" value="F:4 iron, 4 sulfur cluster binding"/>
    <property type="evidence" value="ECO:0007669"/>
    <property type="project" value="UniProtKB-KW"/>
</dbReference>
<dbReference type="GO" id="GO:0006297">
    <property type="term" value="P:nucleotide-excision repair, DNA gap filling"/>
    <property type="evidence" value="ECO:0007669"/>
    <property type="project" value="TreeGrafter"/>
</dbReference>
<keyword evidence="7 15" id="KW-0479">Metal-binding</keyword>
<evidence type="ECO:0000256" key="11">
    <source>
        <dbReference type="ARBA" id="ARBA00023004"/>
    </source>
</evidence>
<dbReference type="InterPro" id="IPR029703">
    <property type="entry name" value="POL2"/>
</dbReference>
<dbReference type="EC" id="2.7.7.7" evidence="15"/>
<keyword evidence="12 15" id="KW-0411">Iron-sulfur</keyword>
<accession>A0A2G8K0X9</accession>
<dbReference type="SMART" id="SM01159">
    <property type="entry name" value="DUF1744"/>
    <property type="match status" value="1"/>
</dbReference>
<protein>
    <recommendedName>
        <fullName evidence="15">DNA polymerase epsilon catalytic subunit</fullName>
        <ecNumber evidence="15">2.7.7.7</ecNumber>
    </recommendedName>
</protein>
<dbReference type="CDD" id="cd05535">
    <property type="entry name" value="POLBc_epsilon"/>
    <property type="match status" value="1"/>
</dbReference>
<dbReference type="Proteomes" id="UP000230750">
    <property type="component" value="Unassembled WGS sequence"/>
</dbReference>
<dbReference type="STRING" id="307972.A0A2G8K0X9"/>
<feature type="region of interest" description="Disordered" evidence="16">
    <location>
        <begin position="1299"/>
        <end position="1360"/>
    </location>
</feature>
<sequence length="2314" mass="264700">MHTVGTVILKSLAVGSAARSKHGATTELASREVQGRMKEGAGVFFFKRQGGRKEESAGPPVKHEAKTLSHLPYNIGITFTKYSSDTTLVLVQEDTSAEARLQRAVLSDELDSRYGFDRYKEPQERVGWLMNMHPADILDENKKLISAVDYYFLQEDGGRFKVSLPFKPYFYVATRKDCEREVSSFLTRKFVGSLALIETVAKEDLDLANHLVGLKRNYLKLSFNSVNDLIKVKRLLMSKVRKNRERENANTTYTSLLASHLTGEGSSAATASKPKFTDQMDNIIDIREYDVPYHVRVAIDEKIHVGHWYSVQGRGSMAPIIKHRDDLLDRPDPVVMAYDIETTKLPLKFPDAEIDSIMMISYMVDGQGYLITNREVVSEDVEDFEYTPSRNMKAHSSSLMKKMNWRCCRNSLNTSWKSDQTSSALTTVTFLIGLLWRRGVAFTEWTCIERSAFRKMQQESTSHVLVSTWTHTVHFDLFWVRLLRNRWVKRDSYLPVGSQNLKAATKAKLRYDPIELDPEEMCRMASEQPQVLRKGSGTLCEALLMVQAFHANIIFPNKQEQVFNKLTDDGHVLDQETYVGGHVEALESGVFRSDIPCRFRMKAEAFDELIEGVEKAMRFTIEAEEKIPMDTVTNFDEICDNIKAKLAALRETPVRLENPIIYHLDVGAMYPNIILTNRLQPSAMVDEATCAACDFNKPGARCQRSMLWKWRGDYMPASRNEYYRIQQQLESEKIPPLEPGGPPRIFHELSKEEQANLEKKRLGDYCRKAYKKTKITKEEERATTICQRENSFYVDTVRAFRDRRYEFKGLLKVKFSLNGMKNVSILWRGKFGRRKYLLPWRKRCPEIKSAKSKEILYDSLQLAHKCILNSFYGYVMRRGARWYSMEMAGIVCYTGASIITKARELVEQIGRPLELDTDGIWCVLPSSFPENYVVKTTNPKKAKVTVAYPGAMLNIMVYDHYTNDQYQELTDPARLQYTIRNENSIFFEVDGPYLAMILPAAKEEGKKLKKRYAVFNFDGSLAELKGFEVKRNGELQLIKIFQASVFEAFLKGSTLDECYAAVAKIADYWLDVLYSKASDMPDSELFDLIAENRSMSRKLADYGSQKSTSISTAKRLAEFLGDQMVKDKGLSCKFIISKKPEGAPVTERAIPQAIFQAEPGVMKHYLKRWLKDQSMSTFNIRDILDWEYYVERLGSCIQKIITIPAALQQVSNPVPRIRHPEWLHKKLLEKNDIYKQKRISEIFSFVPRKKIVQEELEDTPMESQEEDTEGDAMVTDIEDFGSKKRPGTIMPVVTTKRKRVPSGFNGKHPSKQDEREMSQSWQERLGPPPAMGTSRVTQRKEMRKKRRVDDDGGSIGGAVMRMGPSRGLGNFLRKTARSLLDLPWQIIQVAETSHPGLYKLWALIGQDLHSIKLLVPRVFYINQRNQKDSTEGPMWKKVNRTLPRSNPVFNLYQYFVPEDIYSVHANDVNTDLSAPEIEGVYETQVPLDFRALVNIGCVCQVNRDYARFLAGKELETFDLPQLEFRTVAQFAYLPADSFRRIFLYHHVSGTKMICSLFFSTASNASIFALDSVRDNNMGNLKNAYQLERRSKIEKGADPALLPNEEHSFEIQIEKDDKKIYRAISRLLTAYKDEKRGPTIIAVQSSSTNEELYQLIPNLGEFPLVRLHVRDSKDLYNVLDWQRQGARRMIKHYLNVDVILMNYLEQARYFHLPVGNMPEDAGIFGADLFFARHLQKQNHVLWASPTDRPDLWRMVTEFEESNVVELNQSGFYQTVCIELDMASLAVNTLLQSHHISELEGGAGSIAFDAIPQSSLEEMVTGQPGAAASLASYDETALCSVAFRIMKTMVHYWLKDVTDYSNVLADYQIIHFYRWLRSPSALLYDPALRRTLQNLMKKLFLHLIAEFKRLGSNIIQANFNRIILCTKKRRIVDAIAYADYITSSIKSKNLFHGIELTYKQCWEVLMWLDPANHGGIKGKLPRSLESEEEGEEESEMDQSQEGTRLYEDDSEPVVEMNWNIMHYLPAGAACQDTYNMIIAGYILAVYKNAQEESERMTPGNTPIRRRGNSQPTQPDSSAPQYSQLCQNLIDGNCPEVVCIERKLSGNRGSRVNAAEEFPQLPGSHLPLKNPSLEFVKAICKVLSLDPNVTIQVSKLKRNLLKLINVGEFADESDWTDPCLTYVLPEIICKVCNHCRDLDLCRDPLLDHEGGTVALWQCEQCNSEYDVDLIEGALIEAVNRASMAFTLQDVVCSKCHQVKMPNMTRYCDCAGNFETTLSPKVFVNKMKTFKNLAQHYKMVMLEDTVAWVLEMNSSILR</sequence>
<keyword evidence="11 15" id="KW-0408">Iron</keyword>
<keyword evidence="6 15" id="KW-0235">DNA replication</keyword>
<dbReference type="Pfam" id="PF23250">
    <property type="entry name" value="zf_DPOE_2"/>
    <property type="match status" value="1"/>
</dbReference>
<evidence type="ECO:0000256" key="8">
    <source>
        <dbReference type="ARBA" id="ARBA00022771"/>
    </source>
</evidence>
<keyword evidence="14 15" id="KW-0539">Nucleus</keyword>
<dbReference type="InterPro" id="IPR043502">
    <property type="entry name" value="DNA/RNA_pol_sf"/>
</dbReference>
<dbReference type="SMR" id="A0A2G8K0X9"/>
<evidence type="ECO:0000259" key="17">
    <source>
        <dbReference type="SMART" id="SM01159"/>
    </source>
</evidence>
<dbReference type="GO" id="GO:0008270">
    <property type="term" value="F:zinc ion binding"/>
    <property type="evidence" value="ECO:0007669"/>
    <property type="project" value="UniProtKB-KW"/>
</dbReference>
<dbReference type="PANTHER" id="PTHR10670:SF0">
    <property type="entry name" value="DNA POLYMERASE EPSILON CATALYTIC SUBUNIT A"/>
    <property type="match status" value="1"/>
</dbReference>
<dbReference type="InterPro" id="IPR013697">
    <property type="entry name" value="DNA_pol_e_suA_C"/>
</dbReference>
<organism evidence="18 19">
    <name type="scientific">Stichopus japonicus</name>
    <name type="common">Sea cucumber</name>
    <dbReference type="NCBI Taxonomy" id="307972"/>
    <lineage>
        <taxon>Eukaryota</taxon>
        <taxon>Metazoa</taxon>
        <taxon>Echinodermata</taxon>
        <taxon>Eleutherozoa</taxon>
        <taxon>Echinozoa</taxon>
        <taxon>Holothuroidea</taxon>
        <taxon>Aspidochirotacea</taxon>
        <taxon>Aspidochirotida</taxon>
        <taxon>Stichopodidae</taxon>
        <taxon>Apostichopus</taxon>
    </lineage>
</organism>
<evidence type="ECO:0000256" key="12">
    <source>
        <dbReference type="ARBA" id="ARBA00023014"/>
    </source>
</evidence>
<dbReference type="InterPro" id="IPR006133">
    <property type="entry name" value="DNA-dir_DNA_pol_B_exonuc"/>
</dbReference>
<dbReference type="GO" id="GO:0045004">
    <property type="term" value="P:DNA replication proofreading"/>
    <property type="evidence" value="ECO:0007669"/>
    <property type="project" value="TreeGrafter"/>
</dbReference>
<dbReference type="Pfam" id="PF08490">
    <property type="entry name" value="DUF1744"/>
    <property type="match status" value="1"/>
</dbReference>
<dbReference type="InterPro" id="IPR054475">
    <property type="entry name" value="Znf-DPOE"/>
</dbReference>
<dbReference type="InterPro" id="IPR023211">
    <property type="entry name" value="DNA_pol_palm_dom_sf"/>
</dbReference>
<evidence type="ECO:0000256" key="2">
    <source>
        <dbReference type="ARBA" id="ARBA00005755"/>
    </source>
</evidence>
<evidence type="ECO:0000256" key="6">
    <source>
        <dbReference type="ARBA" id="ARBA00022705"/>
    </source>
</evidence>
<comment type="cofactor">
    <cofactor evidence="15">
        <name>[4Fe-4S] cluster</name>
        <dbReference type="ChEBI" id="CHEBI:49883"/>
    </cofactor>
</comment>
<evidence type="ECO:0000256" key="1">
    <source>
        <dbReference type="ARBA" id="ARBA00004123"/>
    </source>
</evidence>
<comment type="function">
    <text evidence="15">DNA polymerase II participates in chromosomal DNA replication.</text>
</comment>
<keyword evidence="3 15" id="KW-0004">4Fe-4S</keyword>
<dbReference type="InterPro" id="IPR036397">
    <property type="entry name" value="RNaseH_sf"/>
</dbReference>
<comment type="catalytic activity">
    <reaction evidence="15">
        <text>DNA(n) + a 2'-deoxyribonucleoside 5'-triphosphate = DNA(n+1) + diphosphate</text>
        <dbReference type="Rhea" id="RHEA:22508"/>
        <dbReference type="Rhea" id="RHEA-COMP:17339"/>
        <dbReference type="Rhea" id="RHEA-COMP:17340"/>
        <dbReference type="ChEBI" id="CHEBI:33019"/>
        <dbReference type="ChEBI" id="CHEBI:61560"/>
        <dbReference type="ChEBI" id="CHEBI:173112"/>
        <dbReference type="EC" id="2.7.7.7"/>
    </reaction>
</comment>
<dbReference type="InterPro" id="IPR055191">
    <property type="entry name" value="POL2_thumb"/>
</dbReference>
<dbReference type="InterPro" id="IPR042087">
    <property type="entry name" value="DNA_pol_B_thumb"/>
</dbReference>
<dbReference type="GO" id="GO:0003677">
    <property type="term" value="F:DNA binding"/>
    <property type="evidence" value="ECO:0007669"/>
    <property type="project" value="UniProtKB-KW"/>
</dbReference>
<gene>
    <name evidence="18" type="ORF">BSL78_21489</name>
</gene>
<keyword evidence="13 15" id="KW-0238">DNA-binding</keyword>
<reference evidence="18 19" key="1">
    <citation type="journal article" date="2017" name="PLoS Biol.">
        <title>The sea cucumber genome provides insights into morphological evolution and visceral regeneration.</title>
        <authorList>
            <person name="Zhang X."/>
            <person name="Sun L."/>
            <person name="Yuan J."/>
            <person name="Sun Y."/>
            <person name="Gao Y."/>
            <person name="Zhang L."/>
            <person name="Li S."/>
            <person name="Dai H."/>
            <person name="Hamel J.F."/>
            <person name="Liu C."/>
            <person name="Yu Y."/>
            <person name="Liu S."/>
            <person name="Lin W."/>
            <person name="Guo K."/>
            <person name="Jin S."/>
            <person name="Xu P."/>
            <person name="Storey K.B."/>
            <person name="Huan P."/>
            <person name="Zhang T."/>
            <person name="Zhou Y."/>
            <person name="Zhang J."/>
            <person name="Lin C."/>
            <person name="Li X."/>
            <person name="Xing L."/>
            <person name="Huo D."/>
            <person name="Sun M."/>
            <person name="Wang L."/>
            <person name="Mercier A."/>
            <person name="Li F."/>
            <person name="Yang H."/>
            <person name="Xiang J."/>
        </authorList>
    </citation>
    <scope>NUCLEOTIDE SEQUENCE [LARGE SCALE GENOMIC DNA]</scope>
    <source>
        <strain evidence="18">Shaxun</strain>
        <tissue evidence="18">Muscle</tissue>
    </source>
</reference>
<feature type="region of interest" description="Disordered" evidence="16">
    <location>
        <begin position="1976"/>
        <end position="2005"/>
    </location>
</feature>
<dbReference type="GO" id="GO:0000166">
    <property type="term" value="F:nucleotide binding"/>
    <property type="evidence" value="ECO:0007669"/>
    <property type="project" value="InterPro"/>
</dbReference>
<dbReference type="SUPFAM" id="SSF56672">
    <property type="entry name" value="DNA/RNA polymerases"/>
    <property type="match status" value="1"/>
</dbReference>
<dbReference type="EMBL" id="MRZV01000999">
    <property type="protein sequence ID" value="PIK41658.1"/>
    <property type="molecule type" value="Genomic_DNA"/>
</dbReference>
<evidence type="ECO:0000313" key="18">
    <source>
        <dbReference type="EMBL" id="PIK41658.1"/>
    </source>
</evidence>
<keyword evidence="4 15" id="KW-0808">Transferase</keyword>
<dbReference type="InterPro" id="IPR006172">
    <property type="entry name" value="DNA-dir_DNA_pol_B"/>
</dbReference>
<feature type="compositionally biased region" description="Polar residues" evidence="16">
    <location>
        <begin position="2066"/>
        <end position="2078"/>
    </location>
</feature>
<keyword evidence="8 15" id="KW-0863">Zinc-finger</keyword>
<dbReference type="GO" id="GO:0000278">
    <property type="term" value="P:mitotic cell cycle"/>
    <property type="evidence" value="ECO:0007669"/>
    <property type="project" value="TreeGrafter"/>
</dbReference>
<dbReference type="SMART" id="SM00486">
    <property type="entry name" value="POLBc"/>
    <property type="match status" value="1"/>
</dbReference>
<evidence type="ECO:0000313" key="19">
    <source>
        <dbReference type="Proteomes" id="UP000230750"/>
    </source>
</evidence>
<dbReference type="GO" id="GO:0008622">
    <property type="term" value="C:epsilon DNA polymerase complex"/>
    <property type="evidence" value="ECO:0007669"/>
    <property type="project" value="InterPro"/>
</dbReference>
<evidence type="ECO:0000256" key="15">
    <source>
        <dbReference type="RuleBase" id="RU365029"/>
    </source>
</evidence>
<comment type="similarity">
    <text evidence="2 15">Belongs to the DNA polymerase type-B family.</text>
</comment>
<dbReference type="GO" id="GO:0008310">
    <property type="term" value="F:single-stranded DNA 3'-5' DNA exonuclease activity"/>
    <property type="evidence" value="ECO:0007669"/>
    <property type="project" value="TreeGrafter"/>
</dbReference>
<evidence type="ECO:0000256" key="10">
    <source>
        <dbReference type="ARBA" id="ARBA00022932"/>
    </source>
</evidence>
<evidence type="ECO:0000256" key="9">
    <source>
        <dbReference type="ARBA" id="ARBA00022833"/>
    </source>
</evidence>
<evidence type="ECO:0000256" key="16">
    <source>
        <dbReference type="SAM" id="MobiDB-lite"/>
    </source>
</evidence>
<evidence type="ECO:0000256" key="4">
    <source>
        <dbReference type="ARBA" id="ARBA00022679"/>
    </source>
</evidence>
<evidence type="ECO:0000256" key="3">
    <source>
        <dbReference type="ARBA" id="ARBA00022485"/>
    </source>
</evidence>
<dbReference type="InterPro" id="IPR012337">
    <property type="entry name" value="RNaseH-like_sf"/>
</dbReference>
<dbReference type="PANTHER" id="PTHR10670">
    <property type="entry name" value="DNA POLYMERASE EPSILON CATALYTIC SUBUNIT A"/>
    <property type="match status" value="1"/>
</dbReference>
<dbReference type="GO" id="GO:0006272">
    <property type="term" value="P:leading strand elongation"/>
    <property type="evidence" value="ECO:0007669"/>
    <property type="project" value="TreeGrafter"/>
</dbReference>
<evidence type="ECO:0000256" key="7">
    <source>
        <dbReference type="ARBA" id="ARBA00022723"/>
    </source>
</evidence>
<name>A0A2G8K0X9_STIJA</name>
<evidence type="ECO:0000256" key="14">
    <source>
        <dbReference type="ARBA" id="ARBA00023242"/>
    </source>
</evidence>
<dbReference type="FunFam" id="3.90.1600.10:FF:000006">
    <property type="entry name" value="DNA polymerase epsilon catalytic subunit"/>
    <property type="match status" value="1"/>
</dbReference>
<evidence type="ECO:0000256" key="5">
    <source>
        <dbReference type="ARBA" id="ARBA00022695"/>
    </source>
</evidence>
<comment type="subcellular location">
    <subcellularLocation>
        <location evidence="1 15">Nucleus</location>
    </subcellularLocation>
</comment>
<dbReference type="GO" id="GO:0003887">
    <property type="term" value="F:DNA-directed DNA polymerase activity"/>
    <property type="evidence" value="ECO:0007669"/>
    <property type="project" value="UniProtKB-KW"/>
</dbReference>
<dbReference type="Pfam" id="PF03104">
    <property type="entry name" value="DNA_pol_B_exo1"/>
    <property type="match status" value="1"/>
</dbReference>
<proteinExistence type="inferred from homology"/>
<dbReference type="Gene3D" id="1.10.132.60">
    <property type="entry name" value="DNA polymerase family B, C-terminal domain"/>
    <property type="match status" value="1"/>
</dbReference>
<dbReference type="FunFam" id="1.10.132.60:FF:000002">
    <property type="entry name" value="DNA polymerase epsilon catalytic subunit"/>
    <property type="match status" value="1"/>
</dbReference>
<dbReference type="Pfam" id="PF22634">
    <property type="entry name" value="POL2_thumb"/>
    <property type="match status" value="1"/>
</dbReference>
<feature type="domain" description="DNA polymerase epsilon catalytic subunit A C-terminal" evidence="17">
    <location>
        <begin position="1579"/>
        <end position="1974"/>
    </location>
</feature>
<feature type="compositionally biased region" description="Acidic residues" evidence="16">
    <location>
        <begin position="1984"/>
        <end position="1996"/>
    </location>
</feature>
<dbReference type="Pfam" id="PF22912">
    <property type="entry name" value="zf-DPOE"/>
    <property type="match status" value="1"/>
</dbReference>
<feature type="region of interest" description="Disordered" evidence="16">
    <location>
        <begin position="2051"/>
        <end position="2078"/>
    </location>
</feature>
<dbReference type="Gene3D" id="3.30.420.10">
    <property type="entry name" value="Ribonuclease H-like superfamily/Ribonuclease H"/>
    <property type="match status" value="1"/>
</dbReference>
<dbReference type="OrthoDB" id="10060449at2759"/>
<dbReference type="GO" id="GO:0006287">
    <property type="term" value="P:base-excision repair, gap-filling"/>
    <property type="evidence" value="ECO:0007669"/>
    <property type="project" value="TreeGrafter"/>
</dbReference>
<evidence type="ECO:0000256" key="13">
    <source>
        <dbReference type="ARBA" id="ARBA00023125"/>
    </source>
</evidence>
<comment type="caution">
    <text evidence="18">The sequence shown here is derived from an EMBL/GenBank/DDBJ whole genome shotgun (WGS) entry which is preliminary data.</text>
</comment>
<dbReference type="SUPFAM" id="SSF53098">
    <property type="entry name" value="Ribonuclease H-like"/>
    <property type="match status" value="1"/>
</dbReference>
<keyword evidence="19" id="KW-1185">Reference proteome</keyword>
<keyword evidence="9 15" id="KW-0862">Zinc</keyword>
<dbReference type="Gene3D" id="3.90.1600.10">
    <property type="entry name" value="Palm domain of DNA polymerase"/>
    <property type="match status" value="1"/>
</dbReference>
<keyword evidence="10 15" id="KW-0239">DNA-directed DNA polymerase</keyword>
<dbReference type="Gene3D" id="3.30.342.10">
    <property type="entry name" value="DNA Polymerase, chain B, domain 1"/>
    <property type="match status" value="1"/>
</dbReference>